<dbReference type="SUPFAM" id="SSF51905">
    <property type="entry name" value="FAD/NAD(P)-binding domain"/>
    <property type="match status" value="1"/>
</dbReference>
<evidence type="ECO:0000259" key="5">
    <source>
        <dbReference type="Pfam" id="PF01494"/>
    </source>
</evidence>
<evidence type="ECO:0000256" key="2">
    <source>
        <dbReference type="ARBA" id="ARBA00022630"/>
    </source>
</evidence>
<proteinExistence type="inferred from homology"/>
<dbReference type="Pfam" id="PF01494">
    <property type="entry name" value="FAD_binding_3"/>
    <property type="match status" value="2"/>
</dbReference>
<dbReference type="PANTHER" id="PTHR47356:SF2">
    <property type="entry name" value="FAD-BINDING DOMAIN-CONTAINING PROTEIN-RELATED"/>
    <property type="match status" value="1"/>
</dbReference>
<organism evidence="6 7">
    <name type="scientific">Aspergillus calidoustus</name>
    <dbReference type="NCBI Taxonomy" id="454130"/>
    <lineage>
        <taxon>Eukaryota</taxon>
        <taxon>Fungi</taxon>
        <taxon>Dikarya</taxon>
        <taxon>Ascomycota</taxon>
        <taxon>Pezizomycotina</taxon>
        <taxon>Eurotiomycetes</taxon>
        <taxon>Eurotiomycetidae</taxon>
        <taxon>Eurotiales</taxon>
        <taxon>Aspergillaceae</taxon>
        <taxon>Aspergillus</taxon>
        <taxon>Aspergillus subgen. Nidulantes</taxon>
    </lineage>
</organism>
<feature type="domain" description="FAD-binding" evidence="5">
    <location>
        <begin position="260"/>
        <end position="341"/>
    </location>
</feature>
<dbReference type="PANTHER" id="PTHR47356">
    <property type="entry name" value="FAD-DEPENDENT MONOOXYGENASE ASQG-RELATED"/>
    <property type="match status" value="1"/>
</dbReference>
<sequence length="452" mass="50913">MDTHLRPCHILVAGGGVAGLTLALALEKHNIPYTLLESYPNLIPKVGAGICLLPNGLRILDQLGCYEDLRGRVGANNVLEAVYVRDHHGTELHISDGWKERMEARWGYNGLWCDRSMLLETLYDHIIDKSKLLTGKKVERIRHLEDIVEITTTDGSKYTGDIVVGTDGVHSRVRQEMVQYAKELGVAEDYTDDDLISATYACLFGLSTSTPTLPRGLLGWNLGHDYSYITGTGPEDRTYWGLMIKLDRTYYGKEIPVLTEEDKERIIRKHWDDPITAEIHLSDLYKRSIHILASPLREIVLKKWFCGRMVVLGDAAHKMLPIIAQGGNQAFETVAAFTNELVSALCRPCIGVASSKTPLSLSELRSLFSTLQTQRMPRLSAMVEMAQNRQRMDVMATRELEEFVLNKFPAMMPGALVGRWDQGFPGAVSFRRLQMPERKKELPFDDERPTAQ</sequence>
<name>A0A0U5GBL5_ASPCI</name>
<evidence type="ECO:0000313" key="6">
    <source>
        <dbReference type="EMBL" id="CEL09222.1"/>
    </source>
</evidence>
<dbReference type="PRINTS" id="PR00420">
    <property type="entry name" value="RNGMNOXGNASE"/>
</dbReference>
<dbReference type="AlphaFoldDB" id="A0A0U5GBL5"/>
<dbReference type="InterPro" id="IPR002938">
    <property type="entry name" value="FAD-bd"/>
</dbReference>
<evidence type="ECO:0000313" key="7">
    <source>
        <dbReference type="Proteomes" id="UP000054771"/>
    </source>
</evidence>
<keyword evidence="4" id="KW-0560">Oxidoreductase</keyword>
<protein>
    <recommendedName>
        <fullName evidence="5">FAD-binding domain-containing protein</fullName>
    </recommendedName>
</protein>
<dbReference type="GO" id="GO:0071949">
    <property type="term" value="F:FAD binding"/>
    <property type="evidence" value="ECO:0007669"/>
    <property type="project" value="InterPro"/>
</dbReference>
<dbReference type="STRING" id="454130.A0A0U5GBL5"/>
<comment type="similarity">
    <text evidence="1">Belongs to the paxM FAD-dependent monooxygenase family.</text>
</comment>
<dbReference type="OrthoDB" id="10029326at2759"/>
<feature type="domain" description="FAD-binding" evidence="5">
    <location>
        <begin position="9"/>
        <end position="177"/>
    </location>
</feature>
<dbReference type="InterPro" id="IPR036188">
    <property type="entry name" value="FAD/NAD-bd_sf"/>
</dbReference>
<dbReference type="EMBL" id="CDMC01000013">
    <property type="protein sequence ID" value="CEL09222.1"/>
    <property type="molecule type" value="Genomic_DNA"/>
</dbReference>
<keyword evidence="2" id="KW-0285">Flavoprotein</keyword>
<evidence type="ECO:0000256" key="3">
    <source>
        <dbReference type="ARBA" id="ARBA00022827"/>
    </source>
</evidence>
<accession>A0A0U5GBL5</accession>
<dbReference type="Proteomes" id="UP000054771">
    <property type="component" value="Unassembled WGS sequence"/>
</dbReference>
<dbReference type="Gene3D" id="3.50.50.60">
    <property type="entry name" value="FAD/NAD(P)-binding domain"/>
    <property type="match status" value="1"/>
</dbReference>
<dbReference type="GO" id="GO:0004497">
    <property type="term" value="F:monooxygenase activity"/>
    <property type="evidence" value="ECO:0007669"/>
    <property type="project" value="InterPro"/>
</dbReference>
<dbReference type="InterPro" id="IPR050562">
    <property type="entry name" value="FAD_mOase_fung"/>
</dbReference>
<evidence type="ECO:0000256" key="1">
    <source>
        <dbReference type="ARBA" id="ARBA00007992"/>
    </source>
</evidence>
<evidence type="ECO:0000256" key="4">
    <source>
        <dbReference type="ARBA" id="ARBA00023002"/>
    </source>
</evidence>
<reference evidence="7" key="1">
    <citation type="journal article" date="2016" name="Genome Announc.">
        <title>Draft genome sequences of fungus Aspergillus calidoustus.</title>
        <authorList>
            <person name="Horn F."/>
            <person name="Linde J."/>
            <person name="Mattern D.J."/>
            <person name="Walther G."/>
            <person name="Guthke R."/>
            <person name="Scherlach K."/>
            <person name="Martin K."/>
            <person name="Brakhage A.A."/>
            <person name="Petzke L."/>
            <person name="Valiante V."/>
        </authorList>
    </citation>
    <scope>NUCLEOTIDE SEQUENCE [LARGE SCALE GENOMIC DNA]</scope>
    <source>
        <strain evidence="7">SF006504</strain>
    </source>
</reference>
<gene>
    <name evidence="6" type="ORF">ASPCAL12361</name>
</gene>
<keyword evidence="7" id="KW-1185">Reference proteome</keyword>
<keyword evidence="3" id="KW-0274">FAD</keyword>
<dbReference type="OMA" id="FAIVMEM"/>